<dbReference type="EMBL" id="JBHDLJ010000017">
    <property type="protein sequence ID" value="MFB0836071.1"/>
    <property type="molecule type" value="Genomic_DNA"/>
</dbReference>
<dbReference type="InterPro" id="IPR020915">
    <property type="entry name" value="UPF0311"/>
</dbReference>
<evidence type="ECO:0000313" key="2">
    <source>
        <dbReference type="EMBL" id="MFB0836071.1"/>
    </source>
</evidence>
<comment type="similarity">
    <text evidence="1">Belongs to the UPF0311 family.</text>
</comment>
<dbReference type="Pfam" id="PF11578">
    <property type="entry name" value="DUF3237"/>
    <property type="match status" value="1"/>
</dbReference>
<organism evidence="2 3">
    <name type="scientific">Arthrobacter halodurans</name>
    <dbReference type="NCBI Taxonomy" id="516699"/>
    <lineage>
        <taxon>Bacteria</taxon>
        <taxon>Bacillati</taxon>
        <taxon>Actinomycetota</taxon>
        <taxon>Actinomycetes</taxon>
        <taxon>Micrococcales</taxon>
        <taxon>Micrococcaceae</taxon>
        <taxon>Arthrobacter</taxon>
    </lineage>
</organism>
<evidence type="ECO:0000313" key="3">
    <source>
        <dbReference type="Proteomes" id="UP001575652"/>
    </source>
</evidence>
<dbReference type="PANTHER" id="PTHR37315">
    <property type="entry name" value="UPF0311 PROTEIN BLR7842"/>
    <property type="match status" value="1"/>
</dbReference>
<dbReference type="RefSeq" id="WP_373973247.1">
    <property type="nucleotide sequence ID" value="NZ_JBHDLJ010000017.1"/>
</dbReference>
<sequence length="155" mass="16686">MSAPTTTPSLTYLTTVKVKVGAPIEVGETSEGFRRVIPIVGGTVEGPELRGSVLPVGADFQLLKSDTLTELEAKYVIETDDGEKIYVSNVGLRAGSAEDIAALVRGEAVDPDRIYFRCVPRMVSGGRWAWLGSRVLVGTGVRHPDAVHLEFFVVE</sequence>
<protein>
    <recommendedName>
        <fullName evidence="1">UPF0311 protein ACETWP_15895</fullName>
    </recommendedName>
</protein>
<gene>
    <name evidence="2" type="ORF">ACETWP_15895</name>
</gene>
<accession>A0ABV4UQW8</accession>
<proteinExistence type="inferred from homology"/>
<dbReference type="HAMAP" id="MF_00775">
    <property type="entry name" value="UPF0311"/>
    <property type="match status" value="1"/>
</dbReference>
<comment type="caution">
    <text evidence="2">The sequence shown here is derived from an EMBL/GenBank/DDBJ whole genome shotgun (WGS) entry which is preliminary data.</text>
</comment>
<dbReference type="Proteomes" id="UP001575652">
    <property type="component" value="Unassembled WGS sequence"/>
</dbReference>
<evidence type="ECO:0000256" key="1">
    <source>
        <dbReference type="HAMAP-Rule" id="MF_00775"/>
    </source>
</evidence>
<dbReference type="Gene3D" id="2.40.160.20">
    <property type="match status" value="1"/>
</dbReference>
<name>A0ABV4UQW8_9MICC</name>
<dbReference type="PANTHER" id="PTHR37315:SF1">
    <property type="entry name" value="UPF0311 PROTEIN BLR7842"/>
    <property type="match status" value="1"/>
</dbReference>
<keyword evidence="3" id="KW-1185">Reference proteome</keyword>
<reference evidence="2 3" key="1">
    <citation type="submission" date="2024-09" db="EMBL/GenBank/DDBJ databases">
        <authorList>
            <person name="Salinas-Garcia M.A."/>
            <person name="Prieme A."/>
        </authorList>
    </citation>
    <scope>NUCLEOTIDE SEQUENCE [LARGE SCALE GENOMIC DNA]</scope>
    <source>
        <strain evidence="2 3">DSM 21081</strain>
    </source>
</reference>